<name>A0A3A9JB37_AERVE</name>
<keyword evidence="2 4" id="KW-0238">DNA-binding</keyword>
<accession>A0A3A9JB37</accession>
<organism evidence="7 8">
    <name type="scientific">Aeromonas veronii</name>
    <dbReference type="NCBI Taxonomy" id="654"/>
    <lineage>
        <taxon>Bacteria</taxon>
        <taxon>Pseudomonadati</taxon>
        <taxon>Pseudomonadota</taxon>
        <taxon>Gammaproteobacteria</taxon>
        <taxon>Aeromonadales</taxon>
        <taxon>Aeromonadaceae</taxon>
        <taxon>Aeromonas</taxon>
    </lineage>
</organism>
<gene>
    <name evidence="7" type="ORF">D6R50_06280</name>
</gene>
<dbReference type="SUPFAM" id="SSF56349">
    <property type="entry name" value="DNA breaking-rejoining enzymes"/>
    <property type="match status" value="1"/>
</dbReference>
<dbReference type="InterPro" id="IPR057084">
    <property type="entry name" value="Int_N"/>
</dbReference>
<dbReference type="PROSITE" id="PS51900">
    <property type="entry name" value="CB"/>
    <property type="match status" value="1"/>
</dbReference>
<evidence type="ECO:0000256" key="3">
    <source>
        <dbReference type="ARBA" id="ARBA00023172"/>
    </source>
</evidence>
<evidence type="ECO:0000313" key="8">
    <source>
        <dbReference type="Proteomes" id="UP000281725"/>
    </source>
</evidence>
<dbReference type="GO" id="GO:0015074">
    <property type="term" value="P:DNA integration"/>
    <property type="evidence" value="ECO:0007669"/>
    <property type="project" value="UniProtKB-KW"/>
</dbReference>
<evidence type="ECO:0000259" key="5">
    <source>
        <dbReference type="PROSITE" id="PS51898"/>
    </source>
</evidence>
<dbReference type="Proteomes" id="UP000281725">
    <property type="component" value="Unassembled WGS sequence"/>
</dbReference>
<evidence type="ECO:0000313" key="7">
    <source>
        <dbReference type="EMBL" id="RKJ92157.1"/>
    </source>
</evidence>
<dbReference type="RefSeq" id="WP_120414566.1">
    <property type="nucleotide sequence ID" value="NZ_RAWX01000001.1"/>
</dbReference>
<dbReference type="EMBL" id="RAWX01000001">
    <property type="protein sequence ID" value="RKJ92157.1"/>
    <property type="molecule type" value="Genomic_DNA"/>
</dbReference>
<dbReference type="Gene3D" id="1.10.443.10">
    <property type="entry name" value="Intergrase catalytic core"/>
    <property type="match status" value="1"/>
</dbReference>
<comment type="caution">
    <text evidence="7">The sequence shown here is derived from an EMBL/GenBank/DDBJ whole genome shotgun (WGS) entry which is preliminary data.</text>
</comment>
<dbReference type="PANTHER" id="PTHR30349:SF93">
    <property type="entry name" value="FELS-2 PROPHAGE PROTEIN"/>
    <property type="match status" value="1"/>
</dbReference>
<dbReference type="InterPro" id="IPR044068">
    <property type="entry name" value="CB"/>
</dbReference>
<reference evidence="7 8" key="1">
    <citation type="submission" date="2018-09" db="EMBL/GenBank/DDBJ databases">
        <title>Genome sequencing of Aeromonas veronii MS-17-88.</title>
        <authorList>
            <person name="Tekedar H.C."/>
            <person name="Arick M.A."/>
            <person name="Hsu C.-Y."/>
            <person name="Thrash A."/>
            <person name="Karsi A."/>
            <person name="Lawrence M.L."/>
            <person name="Abdelhamed H."/>
        </authorList>
    </citation>
    <scope>NUCLEOTIDE SEQUENCE [LARGE SCALE GENOMIC DNA]</scope>
    <source>
        <strain evidence="7 8">MS 17-88</strain>
    </source>
</reference>
<proteinExistence type="predicted"/>
<feature type="domain" description="Core-binding (CB)" evidence="6">
    <location>
        <begin position="59"/>
        <end position="138"/>
    </location>
</feature>
<dbReference type="AlphaFoldDB" id="A0A3A9JB37"/>
<dbReference type="PROSITE" id="PS51898">
    <property type="entry name" value="TYR_RECOMBINASE"/>
    <property type="match status" value="1"/>
</dbReference>
<dbReference type="GO" id="GO:0003677">
    <property type="term" value="F:DNA binding"/>
    <property type="evidence" value="ECO:0007669"/>
    <property type="project" value="UniProtKB-UniRule"/>
</dbReference>
<evidence type="ECO:0000256" key="1">
    <source>
        <dbReference type="ARBA" id="ARBA00022908"/>
    </source>
</evidence>
<dbReference type="InterPro" id="IPR011010">
    <property type="entry name" value="DNA_brk_join_enz"/>
</dbReference>
<dbReference type="InterPro" id="IPR002104">
    <property type="entry name" value="Integrase_catalytic"/>
</dbReference>
<dbReference type="Pfam" id="PF00589">
    <property type="entry name" value="Phage_integrase"/>
    <property type="match status" value="1"/>
</dbReference>
<dbReference type="InterPro" id="IPR013762">
    <property type="entry name" value="Integrase-like_cat_sf"/>
</dbReference>
<evidence type="ECO:0000259" key="6">
    <source>
        <dbReference type="PROSITE" id="PS51900"/>
    </source>
</evidence>
<keyword evidence="3" id="KW-0233">DNA recombination</keyword>
<dbReference type="Pfam" id="PF24624">
    <property type="entry name" value="Int_N"/>
    <property type="match status" value="1"/>
</dbReference>
<evidence type="ECO:0000256" key="2">
    <source>
        <dbReference type="ARBA" id="ARBA00023125"/>
    </source>
</evidence>
<evidence type="ECO:0000256" key="4">
    <source>
        <dbReference type="PROSITE-ProRule" id="PRU01248"/>
    </source>
</evidence>
<keyword evidence="1" id="KW-0229">DNA integration</keyword>
<sequence length="328" mass="37614">MSIKKLDDGRYEVDVRPQGRKGKRIRRKFSKKHEAIAFERHVLANQHDKAWLDKPKDGRPLAELIRLWWAYRGQHEKWGARNRMRLERLDVALGSIRAFQLDAQRLTTYRAMRLSEGLKASTINRSIAALGGMFSFLIEGGFYHCDNPVREMRKLRVSPTAMSYLTPEEIKVLLPRLSGDNLKIVVFCLSTGARWSEAAELRAEHIISRRAHFVETKNGKQRVVPISEKLERWIRGEGVGLVFPKADYELIRLTLKDIKPSLPVGQGLHVLRHTYATHFMINGGNIITLQRILGHANIQQTMVYAHFAPDYLQDAITHNPLKGDIALD</sequence>
<dbReference type="GO" id="GO:0006310">
    <property type="term" value="P:DNA recombination"/>
    <property type="evidence" value="ECO:0007669"/>
    <property type="project" value="UniProtKB-KW"/>
</dbReference>
<feature type="domain" description="Tyr recombinase" evidence="5">
    <location>
        <begin position="160"/>
        <end position="317"/>
    </location>
</feature>
<dbReference type="CDD" id="cd00796">
    <property type="entry name" value="INT_Rci_Hp1_C"/>
    <property type="match status" value="1"/>
</dbReference>
<protein>
    <submittedName>
        <fullName evidence="7">Integrase</fullName>
    </submittedName>
</protein>
<dbReference type="PANTHER" id="PTHR30349">
    <property type="entry name" value="PHAGE INTEGRASE-RELATED"/>
    <property type="match status" value="1"/>
</dbReference>
<dbReference type="InterPro" id="IPR050090">
    <property type="entry name" value="Tyrosine_recombinase_XerCD"/>
</dbReference>